<evidence type="ECO:0000313" key="2">
    <source>
        <dbReference type="Proteomes" id="UP000015104"/>
    </source>
</evidence>
<dbReference type="AlphaFoldDB" id="T1K4M0"/>
<dbReference type="Proteomes" id="UP000015104">
    <property type="component" value="Unassembled WGS sequence"/>
</dbReference>
<protein>
    <submittedName>
        <fullName evidence="1">Uncharacterized protein</fullName>
    </submittedName>
</protein>
<organism evidence="1 2">
    <name type="scientific">Tetranychus urticae</name>
    <name type="common">Two-spotted spider mite</name>
    <dbReference type="NCBI Taxonomy" id="32264"/>
    <lineage>
        <taxon>Eukaryota</taxon>
        <taxon>Metazoa</taxon>
        <taxon>Ecdysozoa</taxon>
        <taxon>Arthropoda</taxon>
        <taxon>Chelicerata</taxon>
        <taxon>Arachnida</taxon>
        <taxon>Acari</taxon>
        <taxon>Acariformes</taxon>
        <taxon>Trombidiformes</taxon>
        <taxon>Prostigmata</taxon>
        <taxon>Eleutherengona</taxon>
        <taxon>Raphignathae</taxon>
        <taxon>Tetranychoidea</taxon>
        <taxon>Tetranychidae</taxon>
        <taxon>Tetranychus</taxon>
    </lineage>
</organism>
<dbReference type="HOGENOM" id="CLU_3392790_0_0_1"/>
<reference evidence="1" key="2">
    <citation type="submission" date="2015-06" db="UniProtKB">
        <authorList>
            <consortium name="EnsemblMetazoa"/>
        </authorList>
    </citation>
    <scope>IDENTIFICATION</scope>
</reference>
<accession>T1K4M0</accession>
<proteinExistence type="predicted"/>
<name>T1K4M0_TETUR</name>
<dbReference type="EMBL" id="CAEY01001579">
    <property type="status" value="NOT_ANNOTATED_CDS"/>
    <property type="molecule type" value="Genomic_DNA"/>
</dbReference>
<sequence>MDWFSLTAKQAQLNILDEKVGSFRETIILSSI</sequence>
<keyword evidence="2" id="KW-1185">Reference proteome</keyword>
<reference evidence="2" key="1">
    <citation type="submission" date="2011-08" db="EMBL/GenBank/DDBJ databases">
        <authorList>
            <person name="Rombauts S."/>
        </authorList>
    </citation>
    <scope>NUCLEOTIDE SEQUENCE</scope>
    <source>
        <strain evidence="2">London</strain>
    </source>
</reference>
<evidence type="ECO:0000313" key="1">
    <source>
        <dbReference type="EnsemblMetazoa" id="tetur05g03090.1"/>
    </source>
</evidence>
<dbReference type="EnsemblMetazoa" id="tetur05g03090.1">
    <property type="protein sequence ID" value="tetur05g03090.1"/>
    <property type="gene ID" value="tetur05g03090"/>
</dbReference>